<evidence type="ECO:0000259" key="2">
    <source>
        <dbReference type="Pfam" id="PF17836"/>
    </source>
</evidence>
<dbReference type="EMBL" id="LUUK01000230">
    <property type="protein sequence ID" value="OAI11598.1"/>
    <property type="molecule type" value="Genomic_DNA"/>
</dbReference>
<dbReference type="PANTHER" id="PTHR43300:SF4">
    <property type="entry name" value="ACYL-[ACYL-CARRIER-PROTEIN]--UDP-N-ACETYLGLUCOSAMINE O-ACYLTRANSFERASE"/>
    <property type="match status" value="1"/>
</dbReference>
<dbReference type="InterPro" id="IPR020019">
    <property type="entry name" value="AcTrfase_PglD-like"/>
</dbReference>
<dbReference type="PANTHER" id="PTHR43300">
    <property type="entry name" value="ACETYLTRANSFERASE"/>
    <property type="match status" value="1"/>
</dbReference>
<dbReference type="OrthoDB" id="1115300at2"/>
<protein>
    <submittedName>
        <fullName evidence="3">Sugar O-acyltransferase</fullName>
    </submittedName>
</protein>
<evidence type="ECO:0000313" key="3">
    <source>
        <dbReference type="EMBL" id="OAI11598.1"/>
    </source>
</evidence>
<organism evidence="3 4">
    <name type="scientific">Methylomonas koyamae</name>
    <dbReference type="NCBI Taxonomy" id="702114"/>
    <lineage>
        <taxon>Bacteria</taxon>
        <taxon>Pseudomonadati</taxon>
        <taxon>Pseudomonadota</taxon>
        <taxon>Gammaproteobacteria</taxon>
        <taxon>Methylococcales</taxon>
        <taxon>Methylococcaceae</taxon>
        <taxon>Methylomonas</taxon>
    </lineage>
</organism>
<comment type="caution">
    <text evidence="3">The sequence shown here is derived from an EMBL/GenBank/DDBJ whole genome shotgun (WGS) entry which is preliminary data.</text>
</comment>
<dbReference type="InterPro" id="IPR011004">
    <property type="entry name" value="Trimer_LpxA-like_sf"/>
</dbReference>
<dbReference type="InterPro" id="IPR050179">
    <property type="entry name" value="Trans_hexapeptide_repeat"/>
</dbReference>
<dbReference type="InterPro" id="IPR001451">
    <property type="entry name" value="Hexapep"/>
</dbReference>
<dbReference type="SUPFAM" id="SSF51161">
    <property type="entry name" value="Trimeric LpxA-like enzymes"/>
    <property type="match status" value="1"/>
</dbReference>
<dbReference type="AlphaFoldDB" id="A0A177N0V5"/>
<dbReference type="STRING" id="702114.A1355_15920"/>
<dbReference type="NCBIfam" id="TIGR03570">
    <property type="entry name" value="NeuD_NnaD"/>
    <property type="match status" value="1"/>
</dbReference>
<name>A0A177N0V5_9GAMM</name>
<dbReference type="InterPro" id="IPR041561">
    <property type="entry name" value="PglD_N"/>
</dbReference>
<keyword evidence="3" id="KW-0012">Acyltransferase</keyword>
<dbReference type="GO" id="GO:0016746">
    <property type="term" value="F:acyltransferase activity"/>
    <property type="evidence" value="ECO:0007669"/>
    <property type="project" value="UniProtKB-KW"/>
</dbReference>
<dbReference type="Pfam" id="PF17836">
    <property type="entry name" value="PglD_N"/>
    <property type="match status" value="1"/>
</dbReference>
<dbReference type="Gene3D" id="2.160.10.10">
    <property type="entry name" value="Hexapeptide repeat proteins"/>
    <property type="match status" value="1"/>
</dbReference>
<dbReference type="CDD" id="cd03360">
    <property type="entry name" value="LbH_AT_putative"/>
    <property type="match status" value="1"/>
</dbReference>
<comment type="similarity">
    <text evidence="1">Belongs to the transferase hexapeptide repeat family.</text>
</comment>
<dbReference type="Proteomes" id="UP000077628">
    <property type="component" value="Unassembled WGS sequence"/>
</dbReference>
<gene>
    <name evidence="3" type="ORF">A1355_15920</name>
</gene>
<sequence length="224" mass="24545">MKQRKLIIVGASGFADIAQEYFEADSPYSVVGFAVESAFLTGDTKNGLPLVPFESMTEHFSPADHDVFVAVTYTQLNRLRARLTQQAKANGYRLASYISTRAFVWPNARIGEHCFIFEDNTVQPFVSIGNDVILWSGNHIGHHSSLGDHCFISSHVVISGFCHIGENSFLGVNSTLANNLTIGKDNWIGPGIVLTQNTEDGALYGAEMPSPSRVSSLRFFKVKA</sequence>
<keyword evidence="3" id="KW-0808">Transferase</keyword>
<dbReference type="Gene3D" id="3.40.50.20">
    <property type="match status" value="1"/>
</dbReference>
<accession>A0A177N0V5</accession>
<dbReference type="RefSeq" id="WP_064031743.1">
    <property type="nucleotide sequence ID" value="NZ_LUUK01000230.1"/>
</dbReference>
<evidence type="ECO:0000313" key="4">
    <source>
        <dbReference type="Proteomes" id="UP000077628"/>
    </source>
</evidence>
<keyword evidence="4" id="KW-1185">Reference proteome</keyword>
<evidence type="ECO:0000256" key="1">
    <source>
        <dbReference type="ARBA" id="ARBA00007274"/>
    </source>
</evidence>
<feature type="domain" description="PglD N-terminal" evidence="2">
    <location>
        <begin position="5"/>
        <end position="82"/>
    </location>
</feature>
<proteinExistence type="inferred from homology"/>
<dbReference type="Pfam" id="PF00132">
    <property type="entry name" value="Hexapep"/>
    <property type="match status" value="1"/>
</dbReference>
<reference evidence="4" key="1">
    <citation type="submission" date="2016-03" db="EMBL/GenBank/DDBJ databases">
        <authorList>
            <person name="Heylen K."/>
            <person name="De Vos P."/>
            <person name="Vekeman B."/>
        </authorList>
    </citation>
    <scope>NUCLEOTIDE SEQUENCE [LARGE SCALE GENOMIC DNA]</scope>
    <source>
        <strain evidence="4">R-45383</strain>
    </source>
</reference>